<evidence type="ECO:0000313" key="2">
    <source>
        <dbReference type="Proteomes" id="UP000800036"/>
    </source>
</evidence>
<dbReference type="OrthoDB" id="3808436at2759"/>
<name>A0A6A5V8V1_9PLEO</name>
<sequence>MDPEARVKRQRVFLAYRKIFVGKLARICKRKAIRTIVQKHGWLSYQKYVGISEINDVVRILRALLTNRIFESEELASKEFPNLEPPQNGQVVKRDEARNVAGEGLIEIKQEEASNGAETIPHDEKWLPFVLERCGWTCAAAGELTKWLSILKKHINDLPHDCLGTEGQASLKSTTPTVAQLRHTVVHRLHLTLDQFLGQIRCARILGEILKDVENISKLQALHVQREVDSALLQIQWEREALIQREQRLQSYVARQKTNIPAAAGQSLDESINVLLTTCKLGMVEEEHIMSRHNENAMDNNYGVMVEEDDIESDEDRLQSELD</sequence>
<gene>
    <name evidence="1" type="ORF">BU23DRAFT_598991</name>
</gene>
<dbReference type="AlphaFoldDB" id="A0A6A5V8V1"/>
<keyword evidence="2" id="KW-1185">Reference proteome</keyword>
<dbReference type="Proteomes" id="UP000800036">
    <property type="component" value="Unassembled WGS sequence"/>
</dbReference>
<accession>A0A6A5V8V1</accession>
<evidence type="ECO:0000313" key="1">
    <source>
        <dbReference type="EMBL" id="KAF1973268.1"/>
    </source>
</evidence>
<protein>
    <submittedName>
        <fullName evidence="1">Uncharacterized protein</fullName>
    </submittedName>
</protein>
<dbReference type="EMBL" id="ML976681">
    <property type="protein sequence ID" value="KAF1973268.1"/>
    <property type="molecule type" value="Genomic_DNA"/>
</dbReference>
<organism evidence="1 2">
    <name type="scientific">Bimuria novae-zelandiae CBS 107.79</name>
    <dbReference type="NCBI Taxonomy" id="1447943"/>
    <lineage>
        <taxon>Eukaryota</taxon>
        <taxon>Fungi</taxon>
        <taxon>Dikarya</taxon>
        <taxon>Ascomycota</taxon>
        <taxon>Pezizomycotina</taxon>
        <taxon>Dothideomycetes</taxon>
        <taxon>Pleosporomycetidae</taxon>
        <taxon>Pleosporales</taxon>
        <taxon>Massarineae</taxon>
        <taxon>Didymosphaeriaceae</taxon>
        <taxon>Bimuria</taxon>
    </lineage>
</organism>
<proteinExistence type="predicted"/>
<reference evidence="1" key="1">
    <citation type="journal article" date="2020" name="Stud. Mycol.">
        <title>101 Dothideomycetes genomes: a test case for predicting lifestyles and emergence of pathogens.</title>
        <authorList>
            <person name="Haridas S."/>
            <person name="Albert R."/>
            <person name="Binder M."/>
            <person name="Bloem J."/>
            <person name="Labutti K."/>
            <person name="Salamov A."/>
            <person name="Andreopoulos B."/>
            <person name="Baker S."/>
            <person name="Barry K."/>
            <person name="Bills G."/>
            <person name="Bluhm B."/>
            <person name="Cannon C."/>
            <person name="Castanera R."/>
            <person name="Culley D."/>
            <person name="Daum C."/>
            <person name="Ezra D."/>
            <person name="Gonzalez J."/>
            <person name="Henrissat B."/>
            <person name="Kuo A."/>
            <person name="Liang C."/>
            <person name="Lipzen A."/>
            <person name="Lutzoni F."/>
            <person name="Magnuson J."/>
            <person name="Mondo S."/>
            <person name="Nolan M."/>
            <person name="Ohm R."/>
            <person name="Pangilinan J."/>
            <person name="Park H.-J."/>
            <person name="Ramirez L."/>
            <person name="Alfaro M."/>
            <person name="Sun H."/>
            <person name="Tritt A."/>
            <person name="Yoshinaga Y."/>
            <person name="Zwiers L.-H."/>
            <person name="Turgeon B."/>
            <person name="Goodwin S."/>
            <person name="Spatafora J."/>
            <person name="Crous P."/>
            <person name="Grigoriev I."/>
        </authorList>
    </citation>
    <scope>NUCLEOTIDE SEQUENCE</scope>
    <source>
        <strain evidence="1">CBS 107.79</strain>
    </source>
</reference>